<sequence>MQQLSWTDDMMLRAERPETPMQIQMLLIYDPATAPGGRVTFKGILEEVDSRLHLAPTFRRRLTELPGGLHKPYWVDDPNFDLEYHVRHIALPQPGDWRQLCIQIARIHARQIDLRRPPWEMTVIEGLNSVPGVPPGSFAVGLKLHHCAADGMESVELMAALHGLEPDGPRPEAPEKPWAPDEPPSTSTLVSKTAVNIASYPLRASGVVVPNALKAVRQLAGMPTKLVGGVASALASRPGPLFAPSTRFNNAASPHRVFEARFHDFADFQRIKASVPGATINDVAVAYVGGTLRRYLQDHDELPEQTLVSACPASIRDSNEKGAGGNRLFGRLQSLQTDSSDPLERLAMISEQSAGFRDSSDTANTSQLMELVGLVPTTLLGLTVKAASAMPFSGPTIANTTVSNVPGPTVPVYFAGARLVRVTGMGPLIAGMNLFHVIASYNGTVSMGVTADRDALPDPAHYAECMQAAFDELLAAAG</sequence>
<dbReference type="InterPro" id="IPR009721">
    <property type="entry name" value="O-acyltransferase_WSD1_C"/>
</dbReference>
<evidence type="ECO:0000256" key="3">
    <source>
        <dbReference type="ARBA" id="ARBA00009587"/>
    </source>
</evidence>
<evidence type="ECO:0000259" key="14">
    <source>
        <dbReference type="Pfam" id="PF06974"/>
    </source>
</evidence>
<dbReference type="EMBL" id="AP022608">
    <property type="protein sequence ID" value="BBZ18021.1"/>
    <property type="molecule type" value="Genomic_DNA"/>
</dbReference>
<evidence type="ECO:0000313" key="16">
    <source>
        <dbReference type="Proteomes" id="UP000466187"/>
    </source>
</evidence>
<dbReference type="InterPro" id="IPR004255">
    <property type="entry name" value="O-acyltransferase_WSD1_N"/>
</dbReference>
<comment type="similarity">
    <text evidence="3 11">Belongs to the long-chain O-acyltransferase family.</text>
</comment>
<evidence type="ECO:0000256" key="9">
    <source>
        <dbReference type="ARBA" id="ARBA00023315"/>
    </source>
</evidence>
<evidence type="ECO:0000256" key="6">
    <source>
        <dbReference type="ARBA" id="ARBA00022679"/>
    </source>
</evidence>
<keyword evidence="8 11" id="KW-0443">Lipid metabolism</keyword>
<feature type="region of interest" description="Disordered" evidence="12">
    <location>
        <begin position="163"/>
        <end position="187"/>
    </location>
</feature>
<comment type="pathway">
    <text evidence="1 11">Glycerolipid metabolism; triacylglycerol biosynthesis.</text>
</comment>
<dbReference type="Pfam" id="PF03007">
    <property type="entry name" value="WS_DGAT_cat"/>
    <property type="match status" value="1"/>
</dbReference>
<evidence type="ECO:0000256" key="11">
    <source>
        <dbReference type="RuleBase" id="RU361241"/>
    </source>
</evidence>
<accession>A0A7I7WN85</accession>
<evidence type="ECO:0000256" key="4">
    <source>
        <dbReference type="ARBA" id="ARBA00013244"/>
    </source>
</evidence>
<dbReference type="Proteomes" id="UP000466187">
    <property type="component" value="Chromosome"/>
</dbReference>
<dbReference type="GO" id="GO:0001666">
    <property type="term" value="P:response to hypoxia"/>
    <property type="evidence" value="ECO:0007669"/>
    <property type="project" value="TreeGrafter"/>
</dbReference>
<dbReference type="KEGG" id="mgad:MGAD_23560"/>
<comment type="pathway">
    <text evidence="2">Lipid metabolism.</text>
</comment>
<evidence type="ECO:0000313" key="15">
    <source>
        <dbReference type="EMBL" id="BBZ18021.1"/>
    </source>
</evidence>
<dbReference type="GO" id="GO:0051701">
    <property type="term" value="P:biological process involved in interaction with host"/>
    <property type="evidence" value="ECO:0007669"/>
    <property type="project" value="TreeGrafter"/>
</dbReference>
<proteinExistence type="inferred from homology"/>
<keyword evidence="7 11" id="KW-0319">Glycerol metabolism</keyword>
<dbReference type="GO" id="GO:0004144">
    <property type="term" value="F:diacylglycerol O-acyltransferase activity"/>
    <property type="evidence" value="ECO:0007669"/>
    <property type="project" value="UniProtKB-EC"/>
</dbReference>
<evidence type="ECO:0000256" key="1">
    <source>
        <dbReference type="ARBA" id="ARBA00004771"/>
    </source>
</evidence>
<dbReference type="GO" id="GO:0071731">
    <property type="term" value="P:response to nitric oxide"/>
    <property type="evidence" value="ECO:0007669"/>
    <property type="project" value="TreeGrafter"/>
</dbReference>
<dbReference type="RefSeq" id="WP_163686654.1">
    <property type="nucleotide sequence ID" value="NZ_AP022608.1"/>
</dbReference>
<dbReference type="EC" id="2.3.1.20" evidence="4 11"/>
<evidence type="ECO:0000259" key="13">
    <source>
        <dbReference type="Pfam" id="PF03007"/>
    </source>
</evidence>
<name>A0A7I7WN85_MYCGU</name>
<dbReference type="InterPro" id="IPR014292">
    <property type="entry name" value="Acyl_transf_WS/DGAT"/>
</dbReference>
<evidence type="ECO:0000256" key="12">
    <source>
        <dbReference type="SAM" id="MobiDB-lite"/>
    </source>
</evidence>
<dbReference type="SUPFAM" id="SSF52777">
    <property type="entry name" value="CoA-dependent acyltransferases"/>
    <property type="match status" value="1"/>
</dbReference>
<evidence type="ECO:0000256" key="8">
    <source>
        <dbReference type="ARBA" id="ARBA00023098"/>
    </source>
</evidence>
<dbReference type="UniPathway" id="UPA00282"/>
<organism evidence="15 16">
    <name type="scientific">Mycolicibacterium gadium</name>
    <name type="common">Mycobacterium gadium</name>
    <dbReference type="NCBI Taxonomy" id="1794"/>
    <lineage>
        <taxon>Bacteria</taxon>
        <taxon>Bacillati</taxon>
        <taxon>Actinomycetota</taxon>
        <taxon>Actinomycetes</taxon>
        <taxon>Mycobacteriales</taxon>
        <taxon>Mycobacteriaceae</taxon>
        <taxon>Mycolicibacterium</taxon>
    </lineage>
</organism>
<feature type="compositionally biased region" description="Basic and acidic residues" evidence="12">
    <location>
        <begin position="164"/>
        <end position="179"/>
    </location>
</feature>
<feature type="domain" description="O-acyltransferase WSD1 C-terminal" evidence="14">
    <location>
        <begin position="325"/>
        <end position="473"/>
    </location>
</feature>
<evidence type="ECO:0000256" key="7">
    <source>
        <dbReference type="ARBA" id="ARBA00022798"/>
    </source>
</evidence>
<protein>
    <recommendedName>
        <fullName evidence="4 11">Diacylglycerol O-acyltransferase</fullName>
        <ecNumber evidence="4 11">2.3.1.20</ecNumber>
    </recommendedName>
</protein>
<keyword evidence="9 11" id="KW-0012">Acyltransferase</keyword>
<evidence type="ECO:0000256" key="2">
    <source>
        <dbReference type="ARBA" id="ARBA00005189"/>
    </source>
</evidence>
<dbReference type="GO" id="GO:0005886">
    <property type="term" value="C:plasma membrane"/>
    <property type="evidence" value="ECO:0007669"/>
    <property type="project" value="TreeGrafter"/>
</dbReference>
<dbReference type="PANTHER" id="PTHR31650">
    <property type="entry name" value="O-ACYLTRANSFERASE (WSD1-LIKE) FAMILY PROTEIN"/>
    <property type="match status" value="1"/>
</dbReference>
<keyword evidence="6 11" id="KW-0808">Transferase</keyword>
<feature type="domain" description="O-acyltransferase WSD1-like N-terminal" evidence="13">
    <location>
        <begin position="4"/>
        <end position="284"/>
    </location>
</feature>
<dbReference type="InterPro" id="IPR045034">
    <property type="entry name" value="O-acyltransferase_WSD1-like"/>
</dbReference>
<reference evidence="15 16" key="1">
    <citation type="journal article" date="2019" name="Emerg. Microbes Infect.">
        <title>Comprehensive subspecies identification of 175 nontuberculous mycobacteria species based on 7547 genomic profiles.</title>
        <authorList>
            <person name="Matsumoto Y."/>
            <person name="Kinjo T."/>
            <person name="Motooka D."/>
            <person name="Nabeya D."/>
            <person name="Jung N."/>
            <person name="Uechi K."/>
            <person name="Horii T."/>
            <person name="Iida T."/>
            <person name="Fujita J."/>
            <person name="Nakamura S."/>
        </authorList>
    </citation>
    <scope>NUCLEOTIDE SEQUENCE [LARGE SCALE GENOMIC DNA]</scope>
    <source>
        <strain evidence="15 16">JCM 12688</strain>
    </source>
</reference>
<dbReference type="GO" id="GO:0019432">
    <property type="term" value="P:triglyceride biosynthetic process"/>
    <property type="evidence" value="ECO:0007669"/>
    <property type="project" value="UniProtKB-UniPathway"/>
</dbReference>
<keyword evidence="5 11" id="KW-0444">Lipid biosynthesis</keyword>
<evidence type="ECO:0000256" key="10">
    <source>
        <dbReference type="ARBA" id="ARBA00048109"/>
    </source>
</evidence>
<dbReference type="PANTHER" id="PTHR31650:SF1">
    <property type="entry name" value="WAX ESTER SYNTHASE_DIACYLGLYCEROL ACYLTRANSFERASE 4-RELATED"/>
    <property type="match status" value="1"/>
</dbReference>
<gene>
    <name evidence="15" type="ORF">MGAD_23560</name>
</gene>
<dbReference type="AlphaFoldDB" id="A0A7I7WN85"/>
<dbReference type="Pfam" id="PF06974">
    <property type="entry name" value="WS_DGAT_C"/>
    <property type="match status" value="1"/>
</dbReference>
<comment type="catalytic activity">
    <reaction evidence="10 11">
        <text>an acyl-CoA + a 1,2-diacyl-sn-glycerol = a triacyl-sn-glycerol + CoA</text>
        <dbReference type="Rhea" id="RHEA:10868"/>
        <dbReference type="ChEBI" id="CHEBI:17815"/>
        <dbReference type="ChEBI" id="CHEBI:57287"/>
        <dbReference type="ChEBI" id="CHEBI:58342"/>
        <dbReference type="ChEBI" id="CHEBI:64615"/>
        <dbReference type="EC" id="2.3.1.20"/>
    </reaction>
</comment>
<dbReference type="GO" id="GO:0006071">
    <property type="term" value="P:glycerol metabolic process"/>
    <property type="evidence" value="ECO:0007669"/>
    <property type="project" value="UniProtKB-KW"/>
</dbReference>
<dbReference type="NCBIfam" id="TIGR02946">
    <property type="entry name" value="acyl_WS_DGAT"/>
    <property type="match status" value="1"/>
</dbReference>
<evidence type="ECO:0000256" key="5">
    <source>
        <dbReference type="ARBA" id="ARBA00022516"/>
    </source>
</evidence>